<keyword evidence="2" id="KW-0804">Transcription</keyword>
<reference evidence="4 5" key="1">
    <citation type="submission" date="2024-11" db="EMBL/GenBank/DDBJ databases">
        <title>A near-complete genome assembly of Cinchona calisaya.</title>
        <authorList>
            <person name="Lian D.C."/>
            <person name="Zhao X.W."/>
            <person name="Wei L."/>
        </authorList>
    </citation>
    <scope>NUCLEOTIDE SEQUENCE [LARGE SCALE GENOMIC DNA]</scope>
    <source>
        <tissue evidence="4">Nenye</tissue>
    </source>
</reference>
<name>A0ABD3AIQ0_9GENT</name>
<dbReference type="InterPro" id="IPR059002">
    <property type="entry name" value="IBH1_N"/>
</dbReference>
<evidence type="ECO:0000259" key="3">
    <source>
        <dbReference type="Pfam" id="PF26576"/>
    </source>
</evidence>
<evidence type="ECO:0000256" key="1">
    <source>
        <dbReference type="ARBA" id="ARBA00023015"/>
    </source>
</evidence>
<accession>A0ABD3AIQ0</accession>
<evidence type="ECO:0000313" key="4">
    <source>
        <dbReference type="EMBL" id="KAL3531040.1"/>
    </source>
</evidence>
<evidence type="ECO:0000313" key="5">
    <source>
        <dbReference type="Proteomes" id="UP001630127"/>
    </source>
</evidence>
<protein>
    <recommendedName>
        <fullName evidence="3">IBH1-like N-terminal domain-containing protein</fullName>
    </recommendedName>
</protein>
<dbReference type="PANTHER" id="PTHR33124:SF40">
    <property type="entry name" value="TRANSCRIPTION FACTOR IBH1"/>
    <property type="match status" value="1"/>
</dbReference>
<dbReference type="Proteomes" id="UP001630127">
    <property type="component" value="Unassembled WGS sequence"/>
</dbReference>
<sequence>MNPQNIHPNPRSTRTRFAYRFLRAMKKLNKQRTPPTSIRETYKRYHMVKVAAYESMALAVGSKRAWSRALLWKIKNRGLKCSFLKRSKTRVLRERNTNILKENPSRKGTFGFQEEANELRKLVPGGEGMDLLTLYDETGHYIKCLTSQISSIHLLLRYTEFSISLLIEGKEEAAFSSL</sequence>
<gene>
    <name evidence="4" type="ORF">ACH5RR_010362</name>
</gene>
<dbReference type="EMBL" id="JBJUIK010000004">
    <property type="protein sequence ID" value="KAL3531040.1"/>
    <property type="molecule type" value="Genomic_DNA"/>
</dbReference>
<evidence type="ECO:0000256" key="2">
    <source>
        <dbReference type="ARBA" id="ARBA00023163"/>
    </source>
</evidence>
<feature type="domain" description="IBH1-like N-terminal" evidence="3">
    <location>
        <begin position="12"/>
        <end position="76"/>
    </location>
</feature>
<dbReference type="Pfam" id="PF26576">
    <property type="entry name" value="IBH1_N"/>
    <property type="match status" value="1"/>
</dbReference>
<comment type="caution">
    <text evidence="4">The sequence shown here is derived from an EMBL/GenBank/DDBJ whole genome shotgun (WGS) entry which is preliminary data.</text>
</comment>
<dbReference type="InterPro" id="IPR044660">
    <property type="entry name" value="IBH1-like"/>
</dbReference>
<proteinExistence type="predicted"/>
<keyword evidence="5" id="KW-1185">Reference proteome</keyword>
<dbReference type="AlphaFoldDB" id="A0ABD3AIQ0"/>
<dbReference type="PANTHER" id="PTHR33124">
    <property type="entry name" value="TRANSCRIPTION FACTOR IBH1-LIKE 1"/>
    <property type="match status" value="1"/>
</dbReference>
<organism evidence="4 5">
    <name type="scientific">Cinchona calisaya</name>
    <dbReference type="NCBI Taxonomy" id="153742"/>
    <lineage>
        <taxon>Eukaryota</taxon>
        <taxon>Viridiplantae</taxon>
        <taxon>Streptophyta</taxon>
        <taxon>Embryophyta</taxon>
        <taxon>Tracheophyta</taxon>
        <taxon>Spermatophyta</taxon>
        <taxon>Magnoliopsida</taxon>
        <taxon>eudicotyledons</taxon>
        <taxon>Gunneridae</taxon>
        <taxon>Pentapetalae</taxon>
        <taxon>asterids</taxon>
        <taxon>lamiids</taxon>
        <taxon>Gentianales</taxon>
        <taxon>Rubiaceae</taxon>
        <taxon>Cinchonoideae</taxon>
        <taxon>Cinchoneae</taxon>
        <taxon>Cinchona</taxon>
    </lineage>
</organism>
<keyword evidence="1" id="KW-0805">Transcription regulation</keyword>